<dbReference type="PROSITE" id="PS50932">
    <property type="entry name" value="HTH_LACI_2"/>
    <property type="match status" value="1"/>
</dbReference>
<dbReference type="Gene3D" id="1.10.260.40">
    <property type="entry name" value="lambda repressor-like DNA-binding domains"/>
    <property type="match status" value="1"/>
</dbReference>
<dbReference type="CDD" id="cd01392">
    <property type="entry name" value="HTH_LacI"/>
    <property type="match status" value="1"/>
</dbReference>
<evidence type="ECO:0000313" key="7">
    <source>
        <dbReference type="Proteomes" id="UP000037315"/>
    </source>
</evidence>
<protein>
    <submittedName>
        <fullName evidence="6">LacI family transcriptional regulator</fullName>
    </submittedName>
</protein>
<dbReference type="RefSeq" id="WP_028019984.1">
    <property type="nucleotide sequence ID" value="NZ_LFEJ01000014.1"/>
</dbReference>
<dbReference type="InterPro" id="IPR028082">
    <property type="entry name" value="Peripla_BP_I"/>
</dbReference>
<dbReference type="GO" id="GO:0000976">
    <property type="term" value="F:transcription cis-regulatory region binding"/>
    <property type="evidence" value="ECO:0007669"/>
    <property type="project" value="TreeGrafter"/>
</dbReference>
<reference evidence="6 7" key="1">
    <citation type="submission" date="2015-06" db="EMBL/GenBank/DDBJ databases">
        <title>Genome sequencing of Cronobacter sp. strain DJ34 isolated from petroleum contaminated sludge of Duliajan Oil Fields, Assam, India.</title>
        <authorList>
            <person name="Pal S."/>
            <person name="Banerjee T.D."/>
            <person name="Roy A."/>
            <person name="Sar P."/>
            <person name="Kazy S.K."/>
        </authorList>
    </citation>
    <scope>NUCLEOTIDE SEQUENCE [LARGE SCALE GENOMIC DNA]</scope>
    <source>
        <strain evidence="6 7">DJ34</strain>
    </source>
</reference>
<feature type="domain" description="HTH lacI-type" evidence="5">
    <location>
        <begin position="7"/>
        <end position="63"/>
    </location>
</feature>
<evidence type="ECO:0000256" key="1">
    <source>
        <dbReference type="ARBA" id="ARBA00023015"/>
    </source>
</evidence>
<dbReference type="Proteomes" id="UP000037315">
    <property type="component" value="Unassembled WGS sequence"/>
</dbReference>
<comment type="caution">
    <text evidence="6">The sequence shown here is derived from an EMBL/GenBank/DDBJ whole genome shotgun (WGS) entry which is preliminary data.</text>
</comment>
<keyword evidence="4" id="KW-0472">Membrane</keyword>
<sequence length="340" mass="37760">MSQKTKVTMRHIAARSGVSQSTVSLILNGSQSVKLSEATREKVSRIAREMGYVHKALARVSAIDKIAFIFNGLINSEPFSEAIYSAQQAAWQHNKLLAIFDMKNEPAHCAALEEEIRRGGYQGLIFASCFTALLPPLFANLSIPVVLLNGYCPERPDLPCILPADKIGAYKATRHLLQQGYQRIAILTGEDQTANDRIYGYRQALINHDIFPDDRYIQATGPSPKSAYQKTLDLLAFSPPPEAIFCSSDYIALGCYQAILSKGLRIPHDIAVIGYNNQSLSPELIPELSTVDLSYREMGKMALTTLLTLTRRQPLLDKIMKVEGELIVRQSSLRPRRPAL</sequence>
<name>A0A0J8YAW3_9ENTR</name>
<dbReference type="PANTHER" id="PTHR30146:SF145">
    <property type="entry name" value="RIBOSE OPERON REPRESSOR"/>
    <property type="match status" value="1"/>
</dbReference>
<keyword evidence="3" id="KW-0804">Transcription</keyword>
<accession>A0A0J8YAW3</accession>
<dbReference type="SUPFAM" id="SSF53822">
    <property type="entry name" value="Periplasmic binding protein-like I"/>
    <property type="match status" value="1"/>
</dbReference>
<keyword evidence="1" id="KW-0805">Transcription regulation</keyword>
<dbReference type="Pfam" id="PF00356">
    <property type="entry name" value="LacI"/>
    <property type="match status" value="1"/>
</dbReference>
<dbReference type="PANTHER" id="PTHR30146">
    <property type="entry name" value="LACI-RELATED TRANSCRIPTIONAL REPRESSOR"/>
    <property type="match status" value="1"/>
</dbReference>
<dbReference type="InterPro" id="IPR046335">
    <property type="entry name" value="LacI/GalR-like_sensor"/>
</dbReference>
<dbReference type="STRING" id="1121863.GCA_000621185_02303"/>
<organism evidence="6 7">
    <name type="scientific">Franconibacter pulveris</name>
    <dbReference type="NCBI Taxonomy" id="435910"/>
    <lineage>
        <taxon>Bacteria</taxon>
        <taxon>Pseudomonadati</taxon>
        <taxon>Pseudomonadota</taxon>
        <taxon>Gammaproteobacteria</taxon>
        <taxon>Enterobacterales</taxon>
        <taxon>Enterobacteriaceae</taxon>
        <taxon>Franconibacter</taxon>
    </lineage>
</organism>
<gene>
    <name evidence="6" type="ORF">ACH50_10655</name>
</gene>
<evidence type="ECO:0000256" key="4">
    <source>
        <dbReference type="SAM" id="Phobius"/>
    </source>
</evidence>
<dbReference type="CDD" id="cd06288">
    <property type="entry name" value="PBP1_sucrose_transcription_regulator"/>
    <property type="match status" value="1"/>
</dbReference>
<dbReference type="AlphaFoldDB" id="A0A0J8YAW3"/>
<evidence type="ECO:0000313" key="6">
    <source>
        <dbReference type="EMBL" id="KMV34604.1"/>
    </source>
</evidence>
<dbReference type="PATRIC" id="fig|1656095.3.peg.1156"/>
<keyword evidence="7" id="KW-1185">Reference proteome</keyword>
<dbReference type="SUPFAM" id="SSF47413">
    <property type="entry name" value="lambda repressor-like DNA-binding domains"/>
    <property type="match status" value="1"/>
</dbReference>
<feature type="transmembrane region" description="Helical" evidence="4">
    <location>
        <begin position="124"/>
        <end position="148"/>
    </location>
</feature>
<evidence type="ECO:0000256" key="3">
    <source>
        <dbReference type="ARBA" id="ARBA00023163"/>
    </source>
</evidence>
<keyword evidence="2" id="KW-0238">DNA-binding</keyword>
<keyword evidence="4" id="KW-0812">Transmembrane</keyword>
<dbReference type="InterPro" id="IPR010982">
    <property type="entry name" value="Lambda_DNA-bd_dom_sf"/>
</dbReference>
<dbReference type="SMART" id="SM00354">
    <property type="entry name" value="HTH_LACI"/>
    <property type="match status" value="1"/>
</dbReference>
<keyword evidence="4" id="KW-1133">Transmembrane helix</keyword>
<dbReference type="Pfam" id="PF13377">
    <property type="entry name" value="Peripla_BP_3"/>
    <property type="match status" value="1"/>
</dbReference>
<dbReference type="Gene3D" id="3.40.50.2300">
    <property type="match status" value="2"/>
</dbReference>
<evidence type="ECO:0000259" key="5">
    <source>
        <dbReference type="PROSITE" id="PS50932"/>
    </source>
</evidence>
<dbReference type="GO" id="GO:0003700">
    <property type="term" value="F:DNA-binding transcription factor activity"/>
    <property type="evidence" value="ECO:0007669"/>
    <property type="project" value="TreeGrafter"/>
</dbReference>
<dbReference type="EMBL" id="LFEJ01000014">
    <property type="protein sequence ID" value="KMV34604.1"/>
    <property type="molecule type" value="Genomic_DNA"/>
</dbReference>
<dbReference type="InterPro" id="IPR000843">
    <property type="entry name" value="HTH_LacI"/>
</dbReference>
<evidence type="ECO:0000256" key="2">
    <source>
        <dbReference type="ARBA" id="ARBA00023125"/>
    </source>
</evidence>
<proteinExistence type="predicted"/>